<name>A0ABS5KNZ0_9ACTN</name>
<evidence type="ECO:0000313" key="1">
    <source>
        <dbReference type="EMBL" id="MBS2547751.1"/>
    </source>
</evidence>
<dbReference type="EMBL" id="JAAFYZ010000034">
    <property type="protein sequence ID" value="MBS2547751.1"/>
    <property type="molecule type" value="Genomic_DNA"/>
</dbReference>
<keyword evidence="2" id="KW-1185">Reference proteome</keyword>
<dbReference type="Proteomes" id="UP000730482">
    <property type="component" value="Unassembled WGS sequence"/>
</dbReference>
<comment type="caution">
    <text evidence="1">The sequence shown here is derived from an EMBL/GenBank/DDBJ whole genome shotgun (WGS) entry which is preliminary data.</text>
</comment>
<organism evidence="1 2">
    <name type="scientific">Catenulispora pinistramenti</name>
    <dbReference type="NCBI Taxonomy" id="2705254"/>
    <lineage>
        <taxon>Bacteria</taxon>
        <taxon>Bacillati</taxon>
        <taxon>Actinomycetota</taxon>
        <taxon>Actinomycetes</taxon>
        <taxon>Catenulisporales</taxon>
        <taxon>Catenulisporaceae</taxon>
        <taxon>Catenulispora</taxon>
    </lineage>
</organism>
<gene>
    <name evidence="1" type="ORF">KGQ19_12825</name>
</gene>
<dbReference type="InterPro" id="IPR036237">
    <property type="entry name" value="Xyl_isomerase-like_sf"/>
</dbReference>
<evidence type="ECO:0000313" key="2">
    <source>
        <dbReference type="Proteomes" id="UP000730482"/>
    </source>
</evidence>
<protein>
    <recommendedName>
        <fullName evidence="3">Xylose isomerase domain protein TIM barrel</fullName>
    </recommendedName>
</protein>
<proteinExistence type="predicted"/>
<sequence>MTDAESPVGLYSIGIKGLTMPELLAWAASVQIPFLHLRGGARGHGVLERSRRELEHWRETARALCPITVVTSDVTLAELTSAEPRTRSAARAALDRMADSAAVLGVGRVRVLADKPATVIGHAPLLPGGDISLLIEPHHHSWWTAPGLNSLEALASSDPRIRLLADTAQAAAGLASHSPADARGLADRVIALSDVLHLSDDGSGLGATGHTVLARAACASGQLEIGFEWTGQLRSAQACLQRYTAACAWWRGLVATPRAQGES</sequence>
<dbReference type="RefSeq" id="WP_212009332.1">
    <property type="nucleotide sequence ID" value="NZ_JAAFYZ010000034.1"/>
</dbReference>
<evidence type="ECO:0008006" key="3">
    <source>
        <dbReference type="Google" id="ProtNLM"/>
    </source>
</evidence>
<dbReference type="Gene3D" id="3.20.20.150">
    <property type="entry name" value="Divalent-metal-dependent TIM barrel enzymes"/>
    <property type="match status" value="1"/>
</dbReference>
<reference evidence="1 2" key="1">
    <citation type="submission" date="2020-02" db="EMBL/GenBank/DDBJ databases">
        <title>Acidophilic actinobacteria isolated from forest soil.</title>
        <authorList>
            <person name="Golinska P."/>
        </authorList>
    </citation>
    <scope>NUCLEOTIDE SEQUENCE [LARGE SCALE GENOMIC DNA]</scope>
    <source>
        <strain evidence="1 2">NL8</strain>
    </source>
</reference>
<dbReference type="SUPFAM" id="SSF51658">
    <property type="entry name" value="Xylose isomerase-like"/>
    <property type="match status" value="1"/>
</dbReference>
<accession>A0ABS5KNZ0</accession>